<proteinExistence type="predicted"/>
<dbReference type="OrthoDB" id="2444298at2759"/>
<evidence type="ECO:0000313" key="2">
    <source>
        <dbReference type="EMBL" id="RHZ62408.1"/>
    </source>
</evidence>
<reference evidence="2 3" key="1">
    <citation type="submission" date="2018-08" db="EMBL/GenBank/DDBJ databases">
        <title>Genome and evolution of the arbuscular mycorrhizal fungus Diversispora epigaea (formerly Glomus versiforme) and its bacterial endosymbionts.</title>
        <authorList>
            <person name="Sun X."/>
            <person name="Fei Z."/>
            <person name="Harrison M."/>
        </authorList>
    </citation>
    <scope>NUCLEOTIDE SEQUENCE [LARGE SCALE GENOMIC DNA]</scope>
    <source>
        <strain evidence="2 3">IT104</strain>
    </source>
</reference>
<evidence type="ECO:0000256" key="1">
    <source>
        <dbReference type="SAM" id="Phobius"/>
    </source>
</evidence>
<name>A0A397HK88_9GLOM</name>
<dbReference type="AlphaFoldDB" id="A0A397HK88"/>
<keyword evidence="1" id="KW-0472">Membrane</keyword>
<accession>A0A397HK88</accession>
<gene>
    <name evidence="2" type="ORF">Glove_340g11</name>
</gene>
<dbReference type="EMBL" id="PQFF01000310">
    <property type="protein sequence ID" value="RHZ62408.1"/>
    <property type="molecule type" value="Genomic_DNA"/>
</dbReference>
<sequence>MINSRREDKDDDVLCQGENATILYEQSFGPAEFDSAHYIKDITKLARNGVDNLNHHFLQYKNSFVTTLKSIDIRGFSRCFFLCLALLIVELYKIYTNIIC</sequence>
<keyword evidence="1" id="KW-1133">Transmembrane helix</keyword>
<feature type="transmembrane region" description="Helical" evidence="1">
    <location>
        <begin position="79"/>
        <end position="95"/>
    </location>
</feature>
<dbReference type="Proteomes" id="UP000266861">
    <property type="component" value="Unassembled WGS sequence"/>
</dbReference>
<keyword evidence="1" id="KW-0812">Transmembrane</keyword>
<organism evidence="2 3">
    <name type="scientific">Diversispora epigaea</name>
    <dbReference type="NCBI Taxonomy" id="1348612"/>
    <lineage>
        <taxon>Eukaryota</taxon>
        <taxon>Fungi</taxon>
        <taxon>Fungi incertae sedis</taxon>
        <taxon>Mucoromycota</taxon>
        <taxon>Glomeromycotina</taxon>
        <taxon>Glomeromycetes</taxon>
        <taxon>Diversisporales</taxon>
        <taxon>Diversisporaceae</taxon>
        <taxon>Diversispora</taxon>
    </lineage>
</organism>
<comment type="caution">
    <text evidence="2">The sequence shown here is derived from an EMBL/GenBank/DDBJ whole genome shotgun (WGS) entry which is preliminary data.</text>
</comment>
<keyword evidence="3" id="KW-1185">Reference proteome</keyword>
<protein>
    <submittedName>
        <fullName evidence="2">Uncharacterized protein</fullName>
    </submittedName>
</protein>
<evidence type="ECO:0000313" key="3">
    <source>
        <dbReference type="Proteomes" id="UP000266861"/>
    </source>
</evidence>